<gene>
    <name evidence="5" type="ORF">PMEA_00022654</name>
</gene>
<feature type="region of interest" description="Disordered" evidence="3">
    <location>
        <begin position="2042"/>
        <end position="2067"/>
    </location>
</feature>
<dbReference type="GO" id="GO:0005634">
    <property type="term" value="C:nucleus"/>
    <property type="evidence" value="ECO:0007669"/>
    <property type="project" value="InterPro"/>
</dbReference>
<protein>
    <recommendedName>
        <fullName evidence="4">Rap-GAP domain-containing protein</fullName>
    </recommendedName>
</protein>
<feature type="region of interest" description="Disordered" evidence="3">
    <location>
        <begin position="1577"/>
        <end position="1607"/>
    </location>
</feature>
<keyword evidence="2" id="KW-0597">Phosphoprotein</keyword>
<feature type="compositionally biased region" description="Low complexity" evidence="3">
    <location>
        <begin position="1422"/>
        <end position="1433"/>
    </location>
</feature>
<keyword evidence="1" id="KW-0343">GTPase activation</keyword>
<dbReference type="InterPro" id="IPR000331">
    <property type="entry name" value="Rap/Ran_GAP_dom"/>
</dbReference>
<dbReference type="PROSITE" id="PS50085">
    <property type="entry name" value="RAPGAP"/>
    <property type="match status" value="1"/>
</dbReference>
<feature type="region of interest" description="Disordered" evidence="3">
    <location>
        <begin position="1994"/>
        <end position="2017"/>
    </location>
</feature>
<dbReference type="InterPro" id="IPR035974">
    <property type="entry name" value="Rap/Ran-GAP_sf"/>
</dbReference>
<dbReference type="PANTHER" id="PTHR10063:SF11">
    <property type="entry name" value="RHO GTPASE-ACTIVATING PROTEIN CG5521-RELATED"/>
    <property type="match status" value="1"/>
</dbReference>
<feature type="compositionally biased region" description="Basic and acidic residues" evidence="3">
    <location>
        <begin position="782"/>
        <end position="796"/>
    </location>
</feature>
<feature type="compositionally biased region" description="Low complexity" evidence="3">
    <location>
        <begin position="710"/>
        <end position="724"/>
    </location>
</feature>
<dbReference type="InterPro" id="IPR046859">
    <property type="entry name" value="RGPA/RALGAPB_N"/>
</dbReference>
<organism evidence="5 6">
    <name type="scientific">Pocillopora meandrina</name>
    <dbReference type="NCBI Taxonomy" id="46732"/>
    <lineage>
        <taxon>Eukaryota</taxon>
        <taxon>Metazoa</taxon>
        <taxon>Cnidaria</taxon>
        <taxon>Anthozoa</taxon>
        <taxon>Hexacorallia</taxon>
        <taxon>Scleractinia</taxon>
        <taxon>Astrocoeniina</taxon>
        <taxon>Pocilloporidae</taxon>
        <taxon>Pocillopora</taxon>
    </lineage>
</organism>
<reference evidence="5 6" key="1">
    <citation type="submission" date="2022-05" db="EMBL/GenBank/DDBJ databases">
        <authorList>
            <consortium name="Genoscope - CEA"/>
            <person name="William W."/>
        </authorList>
    </citation>
    <scope>NUCLEOTIDE SEQUENCE [LARGE SCALE GENOMIC DNA]</scope>
</reference>
<accession>A0AAU9XEF8</accession>
<dbReference type="Proteomes" id="UP001159428">
    <property type="component" value="Unassembled WGS sequence"/>
</dbReference>
<name>A0AAU9XEF8_9CNID</name>
<dbReference type="Pfam" id="PF02145">
    <property type="entry name" value="Rap_GAP"/>
    <property type="match status" value="1"/>
</dbReference>
<feature type="region of interest" description="Disordered" evidence="3">
    <location>
        <begin position="767"/>
        <end position="843"/>
    </location>
</feature>
<comment type="caution">
    <text evidence="5">The sequence shown here is derived from an EMBL/GenBank/DDBJ whole genome shotgun (WGS) entry which is preliminary data.</text>
</comment>
<dbReference type="FunFam" id="3.40.50.11210:FF:000001">
    <property type="entry name" value="Ral GTPase-activating protein subunit alpha-1 isoform 1"/>
    <property type="match status" value="1"/>
</dbReference>
<dbReference type="GO" id="GO:0005096">
    <property type="term" value="F:GTPase activator activity"/>
    <property type="evidence" value="ECO:0007669"/>
    <property type="project" value="UniProtKB-KW"/>
</dbReference>
<evidence type="ECO:0000256" key="2">
    <source>
        <dbReference type="ARBA" id="ARBA00022553"/>
    </source>
</evidence>
<dbReference type="PANTHER" id="PTHR10063">
    <property type="entry name" value="TUBERIN"/>
    <property type="match status" value="1"/>
</dbReference>
<feature type="domain" description="Rap-GAP" evidence="4">
    <location>
        <begin position="1741"/>
        <end position="1950"/>
    </location>
</feature>
<dbReference type="InterPro" id="IPR016024">
    <property type="entry name" value="ARM-type_fold"/>
</dbReference>
<keyword evidence="6" id="KW-1185">Reference proteome</keyword>
<dbReference type="GO" id="GO:0005737">
    <property type="term" value="C:cytoplasm"/>
    <property type="evidence" value="ECO:0007669"/>
    <property type="project" value="TreeGrafter"/>
</dbReference>
<evidence type="ECO:0000259" key="4">
    <source>
        <dbReference type="PROSITE" id="PS50085"/>
    </source>
</evidence>
<evidence type="ECO:0000256" key="3">
    <source>
        <dbReference type="SAM" id="MobiDB-lite"/>
    </source>
</evidence>
<feature type="compositionally biased region" description="Basic and acidic residues" evidence="3">
    <location>
        <begin position="936"/>
        <end position="945"/>
    </location>
</feature>
<dbReference type="Gene3D" id="3.40.50.11210">
    <property type="entry name" value="Rap/Ran-GAP"/>
    <property type="match status" value="1"/>
</dbReference>
<dbReference type="InterPro" id="IPR027107">
    <property type="entry name" value="Tuberin/Ral-act_asu"/>
</dbReference>
<evidence type="ECO:0000256" key="1">
    <source>
        <dbReference type="ARBA" id="ARBA00022468"/>
    </source>
</evidence>
<feature type="compositionally biased region" description="Low complexity" evidence="3">
    <location>
        <begin position="946"/>
        <end position="956"/>
    </location>
</feature>
<dbReference type="Pfam" id="PF20412">
    <property type="entry name" value="RALGAPB_N"/>
    <property type="match status" value="1"/>
</dbReference>
<proteinExistence type="predicted"/>
<dbReference type="SUPFAM" id="SSF111347">
    <property type="entry name" value="Rap/Ran-GAP"/>
    <property type="match status" value="1"/>
</dbReference>
<dbReference type="SUPFAM" id="SSF48371">
    <property type="entry name" value="ARM repeat"/>
    <property type="match status" value="1"/>
</dbReference>
<feature type="region of interest" description="Disordered" evidence="3">
    <location>
        <begin position="694"/>
        <end position="730"/>
    </location>
</feature>
<sequence>MFHKGRAHPDIKKTTQRFIDPKKESQSRLRALRTLLDYFDPSDSRIFFKSHYSEIFYVFHDVFSMVETNLKTKGHKSQAGDLDSVLFILERILRYLPELIQRRWQFNSIARVMRKLLHRGNVLKLRREGVRLFMLWFQTLQDNSDELCQLIYACLIPGFPNPVDGLDWSKNKLSKACAEEIYLSIGDMASRDLLSSTSNMHLLSADGESEDWCFSDEVGPVLPANPSERILPPETLTKFFLDRVLDCMSTQLVQIEWTDRRSREHAFYFLFENFKRFYLPHIFQDWNPSRLLYQSNPAAQVPCSRPKKSESKMSMTSARDSVLRWFVAFTVRFKRSNSTSESLLAVNQSEVSSTSTESIEPSSPDSVKFSLARNREYLQDASEVIRKVLYSTKANIRLLHEVLRQAFRLPAKHLSTIRQVLLVYHEWLKSPERPIFMLEPDQGVFPSLSVEESNYSPQSPIRTFSYSYAVDKERERAFRLPCEDVRAGLQANLRLFILHAAAVFLVEDEKEYLDKQVDVCKRVVHLYRSIVLEVPMESTTWEQMLEALLEASRHLLVPDKSQNKAREIARQTAGSLLQTLFVTWIRANLKVNVPIYLWDKCLEVISSATHWEEIISEWSVTMETLTRVMARTVYGLDMADLPLERLTEQKRKRRPNLQQERLQFTKSSFSRWSRLEKSNGPKQIMPQVDKTIHSEKHEQSMSPKTQRPFVSSQEGGQVSSSSSPKHPEVKVFPTANSTFFPSSTAEDKVSPFRKVASSPVFTAGTVARKDTEAAGQLQPSKDANKESKESSTEEPKVSFTLASDTDSVESLEMPSRADEDAGAMANEDSENMPDGRFRQRLNRLSSSDSYLSSQDNMKSMAWYGSSLDFDVSPSSKYAPGCESPKMLGKIDESSLESKLEDLQLSQHRPVYRTSTPSRDARLGEGEEGVLQPLTTVKEEFNHDIGGRSSAESSGRATPDILAPGSRSPSPEPHLEETHEGLLDDDFVGDDSHEEDTSVVAGGYREGWGPVAAVVLWRRMLGILGNVNKIKDPAIHAKVFECLTAIWNMLAKVRLNQGISLDNKSTPPIPVLLPPLQHMATWVFEAASLSINNEFKSGRLLAYKLMCAMTVSRQDMPLSQEYLTHFYRLMHIGLTGTDQNVTSAIISSCANFFSVMLPSSSLLILDFIQATNGVVNSQNMELPREEAVTLIGSLLCFPNNVANMPLHQPGHQTNEYQPKSTCKDVKDKLISSLLRASKLDPSCSARCIALNALGVFIAEELIHCQGHPKVHECLCVLLASITFHNRSVCHVACGGIHLLSEYYKELVAFEKDLPLKIVEVLCHAIVNLLPGGESAQIQEQHKVLASVLMCLLDWLMVIPVSKLLSKTNEDENVTLLARVFQVLKMAAANKGPKKRTKQLNISTIISGDGRPIRLARIQEENRSSSAGPSSPVDSLTDIGGDVQEDDPGGQDMFDFPPKSDSVELTAKAVLMHIVNHIGHYPLGAGPSRVDSLISEHEDNPNVDTDELSASIFNAPNVQFLVLNDSVLISLVELPLEDSVAQEVPASTAATQVRVITRDMTGKNVWDYTLLHGSLQGENEDYQASAKTPDLSDDIPTQEDGSREGSDVSYHPLSKFKKCSTPVAEDRLDDLLCGIGVSSRECLLYPDHALNEPGPCPENVLSDMEYDVIDSVLEQDASVKKRVENDMDDPSLSSLASSPPPYGIPVSPFQLSRFVVSQNGMMTSEKRTKIDLLKKTDRFLRELKNLDNRRCRETHKIALVYVAHGQEDKTSIMSNCVGSVEFEHFVAGLAWEVDLSKHTGFLGGLEKNLSTGTTAPYYCNSTTEVMFHVSTRMPLATDNTGFNRKVRHIGNDEVHIVWSEHYRDYRHGIVNTDFAHVMIVIYPLRNHLFRIQIIKKPKVPMFGPLFDGALVDRKVLPTLVRATAINASRATRELLPVYERYFEERAACIERIVKNHKEPTTYEDFASLVFCPVPKPPGSEPPTPTLSAGERHLILRTETAPTTSSLSDSEKTSLRNRSKSVVTSPRLFNNKLVVEEEFASLTSSLPDGLDNVTGGQAGTDGTNPRQDRKRLSLRWRNKLASQGATGNAADSE</sequence>
<feature type="region of interest" description="Disordered" evidence="3">
    <location>
        <begin position="1418"/>
        <end position="1451"/>
    </location>
</feature>
<evidence type="ECO:0000313" key="5">
    <source>
        <dbReference type="EMBL" id="CAH3145597.1"/>
    </source>
</evidence>
<dbReference type="GO" id="GO:0051056">
    <property type="term" value="P:regulation of small GTPase mediated signal transduction"/>
    <property type="evidence" value="ECO:0007669"/>
    <property type="project" value="InterPro"/>
</dbReference>
<dbReference type="EMBL" id="CALNXJ010000040">
    <property type="protein sequence ID" value="CAH3145597.1"/>
    <property type="molecule type" value="Genomic_DNA"/>
</dbReference>
<evidence type="ECO:0000313" key="6">
    <source>
        <dbReference type="Proteomes" id="UP001159428"/>
    </source>
</evidence>
<feature type="region of interest" description="Disordered" evidence="3">
    <location>
        <begin position="902"/>
        <end position="976"/>
    </location>
</feature>
<feature type="compositionally biased region" description="Polar residues" evidence="3">
    <location>
        <begin position="700"/>
        <end position="709"/>
    </location>
</feature>